<reference evidence="9 10" key="1">
    <citation type="submission" date="2020-10" db="EMBL/GenBank/DDBJ databases">
        <title>Blautia liquoris sp.nov., isolated from the mud in a fermentation cellar used for the production of Chinese strong-flavoured liquor.</title>
        <authorList>
            <person name="Lu L."/>
        </authorList>
    </citation>
    <scope>NUCLEOTIDE SEQUENCE [LARGE SCALE GENOMIC DNA]</scope>
    <source>
        <strain evidence="9 10">LZLJ-3</strain>
    </source>
</reference>
<dbReference type="Gene3D" id="2.10.109.10">
    <property type="entry name" value="Umud Fragment, subunit A"/>
    <property type="match status" value="1"/>
</dbReference>
<keyword evidence="5 7" id="KW-0378">Hydrolase</keyword>
<dbReference type="NCBIfam" id="TIGR02227">
    <property type="entry name" value="sigpep_I_bact"/>
    <property type="match status" value="1"/>
</dbReference>
<evidence type="ECO:0000256" key="4">
    <source>
        <dbReference type="ARBA" id="ARBA00013208"/>
    </source>
</evidence>
<evidence type="ECO:0000256" key="7">
    <source>
        <dbReference type="RuleBase" id="RU362042"/>
    </source>
</evidence>
<evidence type="ECO:0000256" key="1">
    <source>
        <dbReference type="ARBA" id="ARBA00000677"/>
    </source>
</evidence>
<dbReference type="Proteomes" id="UP000593601">
    <property type="component" value="Chromosome"/>
</dbReference>
<protein>
    <recommendedName>
        <fullName evidence="4 7">Signal peptidase I</fullName>
        <ecNumber evidence="4 7">3.4.21.89</ecNumber>
    </recommendedName>
</protein>
<dbReference type="EC" id="3.4.21.89" evidence="4 7"/>
<dbReference type="GO" id="GO:0009003">
    <property type="term" value="F:signal peptidase activity"/>
    <property type="evidence" value="ECO:0007669"/>
    <property type="project" value="UniProtKB-EC"/>
</dbReference>
<dbReference type="EMBL" id="CP063304">
    <property type="protein sequence ID" value="QOV20473.1"/>
    <property type="molecule type" value="Genomic_DNA"/>
</dbReference>
<feature type="domain" description="Peptidase S26" evidence="8">
    <location>
        <begin position="22"/>
        <end position="178"/>
    </location>
</feature>
<organism evidence="9 10">
    <name type="scientific">Blautia liquoris</name>
    <dbReference type="NCBI Taxonomy" id="2779518"/>
    <lineage>
        <taxon>Bacteria</taxon>
        <taxon>Bacillati</taxon>
        <taxon>Bacillota</taxon>
        <taxon>Clostridia</taxon>
        <taxon>Lachnospirales</taxon>
        <taxon>Lachnospiraceae</taxon>
        <taxon>Blautia</taxon>
    </lineage>
</organism>
<feature type="active site" evidence="6">
    <location>
        <position position="51"/>
    </location>
</feature>
<evidence type="ECO:0000256" key="5">
    <source>
        <dbReference type="ARBA" id="ARBA00022801"/>
    </source>
</evidence>
<comment type="subcellular location">
    <subcellularLocation>
        <location evidence="2">Cell membrane</location>
        <topology evidence="2">Single-pass type II membrane protein</topology>
    </subcellularLocation>
    <subcellularLocation>
        <location evidence="7">Membrane</location>
        <topology evidence="7">Single-pass type II membrane protein</topology>
    </subcellularLocation>
</comment>
<keyword evidence="10" id="KW-1185">Reference proteome</keyword>
<evidence type="ECO:0000256" key="3">
    <source>
        <dbReference type="ARBA" id="ARBA00009370"/>
    </source>
</evidence>
<keyword evidence="7" id="KW-0812">Transmembrane</keyword>
<dbReference type="PRINTS" id="PR00727">
    <property type="entry name" value="LEADERPTASE"/>
</dbReference>
<dbReference type="InterPro" id="IPR019757">
    <property type="entry name" value="Pept_S26A_signal_pept_1_Lys-AS"/>
</dbReference>
<dbReference type="PANTHER" id="PTHR43390">
    <property type="entry name" value="SIGNAL PEPTIDASE I"/>
    <property type="match status" value="1"/>
</dbReference>
<dbReference type="Pfam" id="PF10502">
    <property type="entry name" value="Peptidase_S26"/>
    <property type="match status" value="1"/>
</dbReference>
<dbReference type="SUPFAM" id="SSF51306">
    <property type="entry name" value="LexA/Signal peptidase"/>
    <property type="match status" value="1"/>
</dbReference>
<evidence type="ECO:0000259" key="8">
    <source>
        <dbReference type="Pfam" id="PF10502"/>
    </source>
</evidence>
<dbReference type="GO" id="GO:0004252">
    <property type="term" value="F:serine-type endopeptidase activity"/>
    <property type="evidence" value="ECO:0007669"/>
    <property type="project" value="InterPro"/>
</dbReference>
<dbReference type="PANTHER" id="PTHR43390:SF1">
    <property type="entry name" value="CHLOROPLAST PROCESSING PEPTIDASE"/>
    <property type="match status" value="1"/>
</dbReference>
<dbReference type="InterPro" id="IPR036286">
    <property type="entry name" value="LexA/Signal_pep-like_sf"/>
</dbReference>
<name>A0A7M2RJH9_9FIRM</name>
<dbReference type="GO" id="GO:0005886">
    <property type="term" value="C:plasma membrane"/>
    <property type="evidence" value="ECO:0007669"/>
    <property type="project" value="UniProtKB-SubCell"/>
</dbReference>
<feature type="active site" evidence="6">
    <location>
        <position position="95"/>
    </location>
</feature>
<keyword evidence="7" id="KW-1133">Transmembrane helix</keyword>
<evidence type="ECO:0000256" key="2">
    <source>
        <dbReference type="ARBA" id="ARBA00004401"/>
    </source>
</evidence>
<dbReference type="AlphaFoldDB" id="A0A7M2RJH9"/>
<dbReference type="CDD" id="cd06530">
    <property type="entry name" value="S26_SPase_I"/>
    <property type="match status" value="1"/>
</dbReference>
<dbReference type="PROSITE" id="PS00760">
    <property type="entry name" value="SPASE_I_2"/>
    <property type="match status" value="1"/>
</dbReference>
<gene>
    <name evidence="9" type="primary">lepB</name>
    <name evidence="9" type="ORF">INP51_05875</name>
</gene>
<proteinExistence type="inferred from homology"/>
<keyword evidence="7" id="KW-0645">Protease</keyword>
<dbReference type="KEGG" id="bliq:INP51_05875"/>
<dbReference type="RefSeq" id="WP_193736793.1">
    <property type="nucleotide sequence ID" value="NZ_CP063304.1"/>
</dbReference>
<evidence type="ECO:0000256" key="6">
    <source>
        <dbReference type="PIRSR" id="PIRSR600223-1"/>
    </source>
</evidence>
<accession>A0A7M2RJH9</accession>
<feature type="transmembrane region" description="Helical" evidence="7">
    <location>
        <begin position="20"/>
        <end position="42"/>
    </location>
</feature>
<dbReference type="InterPro" id="IPR000223">
    <property type="entry name" value="Pept_S26A_signal_pept_1"/>
</dbReference>
<comment type="similarity">
    <text evidence="3 7">Belongs to the peptidase S26 family.</text>
</comment>
<comment type="catalytic activity">
    <reaction evidence="1 7">
        <text>Cleavage of hydrophobic, N-terminal signal or leader sequences from secreted and periplasmic proteins.</text>
        <dbReference type="EC" id="3.4.21.89"/>
    </reaction>
</comment>
<evidence type="ECO:0000313" key="9">
    <source>
        <dbReference type="EMBL" id="QOV20473.1"/>
    </source>
</evidence>
<dbReference type="GO" id="GO:0006465">
    <property type="term" value="P:signal peptide processing"/>
    <property type="evidence" value="ECO:0007669"/>
    <property type="project" value="InterPro"/>
</dbReference>
<dbReference type="InterPro" id="IPR019533">
    <property type="entry name" value="Peptidase_S26"/>
</dbReference>
<dbReference type="PROSITE" id="PS00761">
    <property type="entry name" value="SPASE_I_3"/>
    <property type="match status" value="1"/>
</dbReference>
<evidence type="ECO:0000313" key="10">
    <source>
        <dbReference type="Proteomes" id="UP000593601"/>
    </source>
</evidence>
<keyword evidence="7" id="KW-0472">Membrane</keyword>
<sequence length="190" mass="21455">MRFSPGYVKDYFAKTKYKTIFIWIVEIVLVIVLAAGVSYFFGKSVVVQEGSMEPTLKAGDRVLINSAVYKLSSPKRGDVIVHRTSRNDKSSLHIKRIIGLPGETVQIKNGKILVDGKRYKEAREYPKIKNPGMAESSVKLKSGEYFVLGDNRNNSEDSRYTDVGNIKKKNIIGRLWFVISPKNRIGILKN</sequence>
<dbReference type="InterPro" id="IPR019758">
    <property type="entry name" value="Pept_S26A_signal_pept_1_CS"/>
</dbReference>